<organism evidence="1">
    <name type="scientific">Anguilla anguilla</name>
    <name type="common">European freshwater eel</name>
    <name type="synonym">Muraena anguilla</name>
    <dbReference type="NCBI Taxonomy" id="7936"/>
    <lineage>
        <taxon>Eukaryota</taxon>
        <taxon>Metazoa</taxon>
        <taxon>Chordata</taxon>
        <taxon>Craniata</taxon>
        <taxon>Vertebrata</taxon>
        <taxon>Euteleostomi</taxon>
        <taxon>Actinopterygii</taxon>
        <taxon>Neopterygii</taxon>
        <taxon>Teleostei</taxon>
        <taxon>Anguilliformes</taxon>
        <taxon>Anguillidae</taxon>
        <taxon>Anguilla</taxon>
    </lineage>
</organism>
<accession>A0A0E9SDK6</accession>
<reference evidence="1" key="1">
    <citation type="submission" date="2014-11" db="EMBL/GenBank/DDBJ databases">
        <authorList>
            <person name="Amaro Gonzalez C."/>
        </authorList>
    </citation>
    <scope>NUCLEOTIDE SEQUENCE</scope>
</reference>
<dbReference type="EMBL" id="GBXM01069822">
    <property type="protein sequence ID" value="JAH38755.1"/>
    <property type="molecule type" value="Transcribed_RNA"/>
</dbReference>
<reference evidence="1" key="2">
    <citation type="journal article" date="2015" name="Fish Shellfish Immunol.">
        <title>Early steps in the European eel (Anguilla anguilla)-Vibrio vulnificus interaction in the gills: Role of the RtxA13 toxin.</title>
        <authorList>
            <person name="Callol A."/>
            <person name="Pajuelo D."/>
            <person name="Ebbesson L."/>
            <person name="Teles M."/>
            <person name="MacKenzie S."/>
            <person name="Amaro C."/>
        </authorList>
    </citation>
    <scope>NUCLEOTIDE SEQUENCE</scope>
</reference>
<dbReference type="EMBL" id="GBXM01079603">
    <property type="protein sequence ID" value="JAH28974.1"/>
    <property type="molecule type" value="Transcribed_RNA"/>
</dbReference>
<sequence length="25" mass="2912">MLFLLCLFSFYCFKSHAIVLKMAQG</sequence>
<name>A0A0E9SDK6_ANGAN</name>
<proteinExistence type="predicted"/>
<evidence type="ECO:0000313" key="1">
    <source>
        <dbReference type="EMBL" id="JAH38755.1"/>
    </source>
</evidence>
<dbReference type="AlphaFoldDB" id="A0A0E9SDK6"/>
<protein>
    <submittedName>
        <fullName evidence="1">Uncharacterized protein</fullName>
    </submittedName>
</protein>